<feature type="binding site" evidence="9">
    <location>
        <position position="124"/>
    </location>
    <ligand>
        <name>ATP</name>
        <dbReference type="ChEBI" id="CHEBI:30616"/>
    </ligand>
</feature>
<feature type="region of interest" description="Disordered" evidence="10">
    <location>
        <begin position="256"/>
        <end position="317"/>
    </location>
</feature>
<dbReference type="InterPro" id="IPR011009">
    <property type="entry name" value="Kinase-like_dom_sf"/>
</dbReference>
<sequence>MSAGEPSHLERDLTALSIDGAHGKGTAERGQRSAALSSSNDGSGTTHDADSDHDDSQADDDSVSCEEGSDGYKPGGYHPVRVGQVYNRRYRIESKLGWGHFSTVWLATDTTVDDAHQHRHVALKIQKSAEHYTEAALDEIELLRRAGSASEHVVRLLDFFYHVGPNGRHMCMVFELLGENLLSLIKKSGYRGIPLPRVQRMTRDILLALHDLHTDAQIIHTDIKPENILLTRTSAPVVSSLPQAIASLEVDADKQAPALSKSQKQRLRKKKAKMGAAAAAAVPPPPSEPALEPDTDSKASDAEGPVPVSHAMPSSSLPQRAKLADLGNACWTYKHFTSDITTRQYRSPEAIVGAPYGPPVDIWALAALVFELITGDYLFDPKADSRKRYTRDEDHLALMTELLGPFPRAITQDGSHSKEFFTRKGLLRNIHDLEFWALPDVLVEKYKLAGDQGATLASFLLPMLELDPRKRATAEQCLQHAWMQEVAGEEESVAGNVIDEPTDTPVQ</sequence>
<evidence type="ECO:0000256" key="3">
    <source>
        <dbReference type="ARBA" id="ARBA00022679"/>
    </source>
</evidence>
<dbReference type="FunFam" id="1.10.510.10:FF:000275">
    <property type="entry name" value="SRSF protein kinase 2 isoform X3"/>
    <property type="match status" value="1"/>
</dbReference>
<dbReference type="Proteomes" id="UP000039324">
    <property type="component" value="Unassembled WGS sequence"/>
</dbReference>
<dbReference type="FunFam" id="3.30.200.20:FF:000770">
    <property type="entry name" value="SRSF protein kinase 2"/>
    <property type="match status" value="1"/>
</dbReference>
<keyword evidence="2" id="KW-0723">Serine/threonine-protein kinase</keyword>
<evidence type="ECO:0000256" key="6">
    <source>
        <dbReference type="ARBA" id="ARBA00022840"/>
    </source>
</evidence>
<dbReference type="Pfam" id="PF00069">
    <property type="entry name" value="Pkinase"/>
    <property type="match status" value="2"/>
</dbReference>
<comment type="catalytic activity">
    <reaction evidence="8">
        <text>L-seryl-[protein] + ATP = O-phospho-L-seryl-[protein] + ADP + H(+)</text>
        <dbReference type="Rhea" id="RHEA:17989"/>
        <dbReference type="Rhea" id="RHEA-COMP:9863"/>
        <dbReference type="Rhea" id="RHEA-COMP:11604"/>
        <dbReference type="ChEBI" id="CHEBI:15378"/>
        <dbReference type="ChEBI" id="CHEBI:29999"/>
        <dbReference type="ChEBI" id="CHEBI:30616"/>
        <dbReference type="ChEBI" id="CHEBI:83421"/>
        <dbReference type="ChEBI" id="CHEBI:456216"/>
        <dbReference type="EC" id="2.7.11.1"/>
    </reaction>
</comment>
<keyword evidence="6 9" id="KW-0067">ATP-binding</keyword>
<dbReference type="InterPro" id="IPR000719">
    <property type="entry name" value="Prot_kinase_dom"/>
</dbReference>
<keyword evidence="3" id="KW-0808">Transferase</keyword>
<feature type="compositionally biased region" description="Basic and acidic residues" evidence="10">
    <location>
        <begin position="21"/>
        <end position="31"/>
    </location>
</feature>
<evidence type="ECO:0000256" key="5">
    <source>
        <dbReference type="ARBA" id="ARBA00022777"/>
    </source>
</evidence>
<evidence type="ECO:0000256" key="9">
    <source>
        <dbReference type="PROSITE-ProRule" id="PRU10141"/>
    </source>
</evidence>
<dbReference type="EC" id="2.7.11.1" evidence="1"/>
<dbReference type="PANTHER" id="PTHR47634:SF9">
    <property type="entry name" value="PROTEIN KINASE DOMAIN-CONTAINING PROTEIN-RELATED"/>
    <property type="match status" value="1"/>
</dbReference>
<keyword evidence="5" id="KW-0418">Kinase</keyword>
<evidence type="ECO:0000256" key="8">
    <source>
        <dbReference type="ARBA" id="ARBA00048679"/>
    </source>
</evidence>
<dbReference type="GO" id="GO:0004674">
    <property type="term" value="F:protein serine/threonine kinase activity"/>
    <property type="evidence" value="ECO:0007669"/>
    <property type="project" value="UniProtKB-KW"/>
</dbReference>
<dbReference type="OrthoDB" id="2649at2759"/>
<dbReference type="PANTHER" id="PTHR47634">
    <property type="entry name" value="PROTEIN KINASE DOMAIN-CONTAINING PROTEIN-RELATED"/>
    <property type="match status" value="1"/>
</dbReference>
<dbReference type="GO" id="GO:0050684">
    <property type="term" value="P:regulation of mRNA processing"/>
    <property type="evidence" value="ECO:0007669"/>
    <property type="project" value="TreeGrafter"/>
</dbReference>
<feature type="region of interest" description="Disordered" evidence="10">
    <location>
        <begin position="1"/>
        <end position="78"/>
    </location>
</feature>
<comment type="catalytic activity">
    <reaction evidence="7">
        <text>L-threonyl-[protein] + ATP = O-phospho-L-threonyl-[protein] + ADP + H(+)</text>
        <dbReference type="Rhea" id="RHEA:46608"/>
        <dbReference type="Rhea" id="RHEA-COMP:11060"/>
        <dbReference type="Rhea" id="RHEA-COMP:11605"/>
        <dbReference type="ChEBI" id="CHEBI:15378"/>
        <dbReference type="ChEBI" id="CHEBI:30013"/>
        <dbReference type="ChEBI" id="CHEBI:30616"/>
        <dbReference type="ChEBI" id="CHEBI:61977"/>
        <dbReference type="ChEBI" id="CHEBI:456216"/>
        <dbReference type="EC" id="2.7.11.1"/>
    </reaction>
</comment>
<dbReference type="GO" id="GO:0005524">
    <property type="term" value="F:ATP binding"/>
    <property type="evidence" value="ECO:0007669"/>
    <property type="project" value="UniProtKB-UniRule"/>
</dbReference>
<dbReference type="InterPro" id="IPR008271">
    <property type="entry name" value="Ser/Thr_kinase_AS"/>
</dbReference>
<feature type="compositionally biased region" description="Acidic residues" evidence="10">
    <location>
        <begin position="57"/>
        <end position="69"/>
    </location>
</feature>
<dbReference type="CDD" id="cd14136">
    <property type="entry name" value="STKc_SRPK"/>
    <property type="match status" value="1"/>
</dbReference>
<feature type="compositionally biased region" description="Basic and acidic residues" evidence="10">
    <location>
        <begin position="47"/>
        <end position="56"/>
    </location>
</feature>
<accession>A0A0G4J473</accession>
<reference evidence="12 13" key="1">
    <citation type="submission" date="2015-02" db="EMBL/GenBank/DDBJ databases">
        <authorList>
            <person name="Chooi Y.-H."/>
        </authorList>
    </citation>
    <scope>NUCLEOTIDE SEQUENCE [LARGE SCALE GENOMIC DNA]</scope>
    <source>
        <strain evidence="12">E3</strain>
    </source>
</reference>
<evidence type="ECO:0000256" key="4">
    <source>
        <dbReference type="ARBA" id="ARBA00022741"/>
    </source>
</evidence>
<protein>
    <recommendedName>
        <fullName evidence="1">non-specific serine/threonine protein kinase</fullName>
        <ecNumber evidence="1">2.7.11.1</ecNumber>
    </recommendedName>
</protein>
<evidence type="ECO:0000313" key="12">
    <source>
        <dbReference type="EMBL" id="CEP02438.1"/>
    </source>
</evidence>
<name>A0A0G4J473_PLABS</name>
<dbReference type="InterPro" id="IPR051334">
    <property type="entry name" value="SRPK"/>
</dbReference>
<evidence type="ECO:0000256" key="1">
    <source>
        <dbReference type="ARBA" id="ARBA00012513"/>
    </source>
</evidence>
<dbReference type="SUPFAM" id="SSF56112">
    <property type="entry name" value="Protein kinase-like (PK-like)"/>
    <property type="match status" value="1"/>
</dbReference>
<dbReference type="Gene3D" id="3.30.200.20">
    <property type="entry name" value="Phosphorylase Kinase, domain 1"/>
    <property type="match status" value="1"/>
</dbReference>
<dbReference type="SMART" id="SM00220">
    <property type="entry name" value="S_TKc"/>
    <property type="match status" value="1"/>
</dbReference>
<feature type="compositionally biased region" description="Basic residues" evidence="10">
    <location>
        <begin position="263"/>
        <end position="273"/>
    </location>
</feature>
<keyword evidence="13" id="KW-1185">Reference proteome</keyword>
<dbReference type="PROSITE" id="PS00107">
    <property type="entry name" value="PROTEIN_KINASE_ATP"/>
    <property type="match status" value="1"/>
</dbReference>
<proteinExistence type="predicted"/>
<dbReference type="STRING" id="37360.A0A0G4J473"/>
<evidence type="ECO:0000259" key="11">
    <source>
        <dbReference type="PROSITE" id="PS50011"/>
    </source>
</evidence>
<evidence type="ECO:0000256" key="7">
    <source>
        <dbReference type="ARBA" id="ARBA00047899"/>
    </source>
</evidence>
<dbReference type="InterPro" id="IPR017441">
    <property type="entry name" value="Protein_kinase_ATP_BS"/>
</dbReference>
<dbReference type="OMA" id="HEGQRPP"/>
<feature type="compositionally biased region" description="Polar residues" evidence="10">
    <location>
        <begin position="34"/>
        <end position="46"/>
    </location>
</feature>
<dbReference type="PROSITE" id="PS50011">
    <property type="entry name" value="PROTEIN_KINASE_DOM"/>
    <property type="match status" value="1"/>
</dbReference>
<evidence type="ECO:0000256" key="2">
    <source>
        <dbReference type="ARBA" id="ARBA00022527"/>
    </source>
</evidence>
<organism evidence="12 13">
    <name type="scientific">Plasmodiophora brassicae</name>
    <name type="common">Clubroot disease agent</name>
    <dbReference type="NCBI Taxonomy" id="37360"/>
    <lineage>
        <taxon>Eukaryota</taxon>
        <taxon>Sar</taxon>
        <taxon>Rhizaria</taxon>
        <taxon>Endomyxa</taxon>
        <taxon>Phytomyxea</taxon>
        <taxon>Plasmodiophorida</taxon>
        <taxon>Plasmodiophoridae</taxon>
        <taxon>Plasmodiophora</taxon>
    </lineage>
</organism>
<dbReference type="Gene3D" id="1.10.510.10">
    <property type="entry name" value="Transferase(Phosphotransferase) domain 1"/>
    <property type="match status" value="1"/>
</dbReference>
<gene>
    <name evidence="12" type="ORF">PBRA_009022</name>
</gene>
<dbReference type="PROSITE" id="PS00108">
    <property type="entry name" value="PROTEIN_KINASE_ST"/>
    <property type="match status" value="1"/>
</dbReference>
<dbReference type="EMBL" id="CDSF01000127">
    <property type="protein sequence ID" value="CEP02438.1"/>
    <property type="molecule type" value="Genomic_DNA"/>
</dbReference>
<dbReference type="GO" id="GO:0000245">
    <property type="term" value="P:spliceosomal complex assembly"/>
    <property type="evidence" value="ECO:0007669"/>
    <property type="project" value="TreeGrafter"/>
</dbReference>
<dbReference type="AlphaFoldDB" id="A0A0G4J473"/>
<evidence type="ECO:0000256" key="10">
    <source>
        <dbReference type="SAM" id="MobiDB-lite"/>
    </source>
</evidence>
<keyword evidence="4 9" id="KW-0547">Nucleotide-binding</keyword>
<feature type="domain" description="Protein kinase" evidence="11">
    <location>
        <begin position="90"/>
        <end position="483"/>
    </location>
</feature>
<evidence type="ECO:0000313" key="13">
    <source>
        <dbReference type="Proteomes" id="UP000039324"/>
    </source>
</evidence>